<keyword evidence="7 10" id="KW-1133">Transmembrane helix</keyword>
<evidence type="ECO:0000256" key="10">
    <source>
        <dbReference type="SAM" id="Phobius"/>
    </source>
</evidence>
<evidence type="ECO:0000256" key="2">
    <source>
        <dbReference type="ARBA" id="ARBA00004382"/>
    </source>
</evidence>
<proteinExistence type="inferred from homology"/>
<dbReference type="SUPFAM" id="SSF110111">
    <property type="entry name" value="Ctag/Cox11"/>
    <property type="match status" value="1"/>
</dbReference>
<keyword evidence="5 10" id="KW-0812">Transmembrane</keyword>
<protein>
    <recommendedName>
        <fullName evidence="4">Cytochrome c oxidase assembly protein CtaG</fullName>
    </recommendedName>
</protein>
<evidence type="ECO:0000256" key="3">
    <source>
        <dbReference type="ARBA" id="ARBA00009620"/>
    </source>
</evidence>
<dbReference type="PANTHER" id="PTHR21320:SF3">
    <property type="entry name" value="CYTOCHROME C OXIDASE ASSEMBLY PROTEIN COX11, MITOCHONDRIAL-RELATED"/>
    <property type="match status" value="1"/>
</dbReference>
<accession>A0ABX4MGH9</accession>
<dbReference type="Proteomes" id="UP000228979">
    <property type="component" value="Unassembled WGS sequence"/>
</dbReference>
<evidence type="ECO:0000256" key="1">
    <source>
        <dbReference type="ARBA" id="ARBA00004007"/>
    </source>
</evidence>
<evidence type="ECO:0000256" key="5">
    <source>
        <dbReference type="ARBA" id="ARBA00022692"/>
    </source>
</evidence>
<dbReference type="PANTHER" id="PTHR21320">
    <property type="entry name" value="CYTOCHROME C OXIDASE ASSEMBLY PROTEIN COX11-RELATED"/>
    <property type="match status" value="1"/>
</dbReference>
<evidence type="ECO:0000256" key="4">
    <source>
        <dbReference type="ARBA" id="ARBA00015384"/>
    </source>
</evidence>
<evidence type="ECO:0000256" key="6">
    <source>
        <dbReference type="ARBA" id="ARBA00022968"/>
    </source>
</evidence>
<comment type="subcellular location">
    <subcellularLocation>
        <location evidence="2">Cell inner membrane</location>
        <topology evidence="2">Single-pass type II membrane protein</topology>
        <orientation evidence="2">Periplasmic side</orientation>
    </subcellularLocation>
</comment>
<dbReference type="Gene3D" id="2.60.370.10">
    <property type="entry name" value="Ctag/Cox11"/>
    <property type="match status" value="1"/>
</dbReference>
<feature type="transmembrane region" description="Helical" evidence="10">
    <location>
        <begin position="12"/>
        <end position="35"/>
    </location>
</feature>
<evidence type="ECO:0000313" key="12">
    <source>
        <dbReference type="Proteomes" id="UP000228979"/>
    </source>
</evidence>
<reference evidence="11" key="1">
    <citation type="submission" date="2017-09" db="EMBL/GenBank/DDBJ databases">
        <authorList>
            <person name="Campbell M.A."/>
            <person name="Lukasik P."/>
            <person name="Simon C."/>
            <person name="McCutcheon J.P."/>
        </authorList>
    </citation>
    <scope>NUCLEOTIDE SEQUENCE [LARGE SCALE GENOMIC DNA]</scope>
    <source>
        <strain evidence="11">TRYCRA</strain>
    </source>
</reference>
<dbReference type="EMBL" id="NXGP01000033">
    <property type="protein sequence ID" value="PIM95816.1"/>
    <property type="molecule type" value="Genomic_DNA"/>
</dbReference>
<keyword evidence="8" id="KW-0186">Copper</keyword>
<evidence type="ECO:0000313" key="11">
    <source>
        <dbReference type="EMBL" id="PIM95816.1"/>
    </source>
</evidence>
<name>A0ABX4MGH9_9HYPH</name>
<comment type="function">
    <text evidence="1">Exerts its effect at some terminal stage of cytochrome c oxidase synthesis, probably by being involved in the insertion of the copper B into subunit I.</text>
</comment>
<gene>
    <name evidence="11" type="primary">ctaG</name>
    <name evidence="11" type="ORF">trycra_47</name>
</gene>
<keyword evidence="9 10" id="KW-0472">Membrane</keyword>
<evidence type="ECO:0000256" key="7">
    <source>
        <dbReference type="ARBA" id="ARBA00022989"/>
    </source>
</evidence>
<comment type="caution">
    <text evidence="11">The sequence shown here is derived from an EMBL/GenBank/DDBJ whole genome shotgun (WGS) entry which is preliminary data.</text>
</comment>
<evidence type="ECO:0000256" key="8">
    <source>
        <dbReference type="ARBA" id="ARBA00023008"/>
    </source>
</evidence>
<organism evidence="11 12">
    <name type="scientific">Candidatus Hodgkinia cicadicola</name>
    <dbReference type="NCBI Taxonomy" id="573658"/>
    <lineage>
        <taxon>Bacteria</taxon>
        <taxon>Pseudomonadati</taxon>
        <taxon>Pseudomonadota</taxon>
        <taxon>Alphaproteobacteria</taxon>
        <taxon>Hyphomicrobiales</taxon>
        <taxon>Candidatus Hodgkinia</taxon>
    </lineage>
</organism>
<dbReference type="Pfam" id="PF04442">
    <property type="entry name" value="CtaG_Cox11"/>
    <property type="match status" value="1"/>
</dbReference>
<dbReference type="InterPro" id="IPR023471">
    <property type="entry name" value="CtaG/Cox11_dom_sf"/>
</dbReference>
<dbReference type="InterPro" id="IPR007533">
    <property type="entry name" value="Cyt_c_oxidase_assmbl_CtaG"/>
</dbReference>
<keyword evidence="6" id="KW-0735">Signal-anchor</keyword>
<keyword evidence="12" id="KW-1185">Reference proteome</keyword>
<comment type="similarity">
    <text evidence="3">Belongs to the COX11/CtaG family.</text>
</comment>
<evidence type="ECO:0000256" key="9">
    <source>
        <dbReference type="ARBA" id="ARBA00023136"/>
    </source>
</evidence>
<sequence>MYQESMIKSLPISSGQIFGFCITIIISMVLLCYLITKLYKITCSKLGLIGVPKRGISLNRKLHHHRFIKIEYVTQTDKTLPCNFNCSIEQITLMTGEIAKVNYKLRNKNDNYVVGEAIYNITPFTSSKYFNKLQCFCYNKIIIPPYSNIVLPLVFYIDPDICFDENTKKYRQNDINICFK</sequence>